<keyword evidence="4" id="KW-1185">Reference proteome</keyword>
<dbReference type="InterPro" id="IPR011333">
    <property type="entry name" value="SKP1/BTB/POZ_sf"/>
</dbReference>
<dbReference type="PROSITE" id="PS50097">
    <property type="entry name" value="BTB"/>
    <property type="match status" value="1"/>
</dbReference>
<evidence type="ECO:0000256" key="1">
    <source>
        <dbReference type="SAM" id="MobiDB-lite"/>
    </source>
</evidence>
<dbReference type="EMBL" id="AYKW01000045">
    <property type="protein sequence ID" value="PIL26269.1"/>
    <property type="molecule type" value="Genomic_DNA"/>
</dbReference>
<name>A0A2G8RXM0_9APHY</name>
<feature type="domain" description="BTB" evidence="2">
    <location>
        <begin position="70"/>
        <end position="141"/>
    </location>
</feature>
<protein>
    <recommendedName>
        <fullName evidence="2">BTB domain-containing protein</fullName>
    </recommendedName>
</protein>
<dbReference type="STRING" id="1077348.A0A2G8RXM0"/>
<organism evidence="3 4">
    <name type="scientific">Ganoderma sinense ZZ0214-1</name>
    <dbReference type="NCBI Taxonomy" id="1077348"/>
    <lineage>
        <taxon>Eukaryota</taxon>
        <taxon>Fungi</taxon>
        <taxon>Dikarya</taxon>
        <taxon>Basidiomycota</taxon>
        <taxon>Agaricomycotina</taxon>
        <taxon>Agaricomycetes</taxon>
        <taxon>Polyporales</taxon>
        <taxon>Polyporaceae</taxon>
        <taxon>Ganoderma</taxon>
    </lineage>
</organism>
<dbReference type="AlphaFoldDB" id="A0A2G8RXM0"/>
<evidence type="ECO:0000259" key="2">
    <source>
        <dbReference type="PROSITE" id="PS50097"/>
    </source>
</evidence>
<dbReference type="SMART" id="SM00225">
    <property type="entry name" value="BTB"/>
    <property type="match status" value="1"/>
</dbReference>
<feature type="compositionally biased region" description="Basic residues" evidence="1">
    <location>
        <begin position="1"/>
        <end position="10"/>
    </location>
</feature>
<dbReference type="Gene3D" id="3.30.710.10">
    <property type="entry name" value="Potassium Channel Kv1.1, Chain A"/>
    <property type="match status" value="1"/>
</dbReference>
<evidence type="ECO:0000313" key="3">
    <source>
        <dbReference type="EMBL" id="PIL26269.1"/>
    </source>
</evidence>
<reference evidence="3 4" key="1">
    <citation type="journal article" date="2015" name="Sci. Rep.">
        <title>Chromosome-level genome map provides insights into diverse defense mechanisms in the medicinal fungus Ganoderma sinense.</title>
        <authorList>
            <person name="Zhu Y."/>
            <person name="Xu J."/>
            <person name="Sun C."/>
            <person name="Zhou S."/>
            <person name="Xu H."/>
            <person name="Nelson D.R."/>
            <person name="Qian J."/>
            <person name="Song J."/>
            <person name="Luo H."/>
            <person name="Xiang L."/>
            <person name="Li Y."/>
            <person name="Xu Z."/>
            <person name="Ji A."/>
            <person name="Wang L."/>
            <person name="Lu S."/>
            <person name="Hayward A."/>
            <person name="Sun W."/>
            <person name="Li X."/>
            <person name="Schwartz D.C."/>
            <person name="Wang Y."/>
            <person name="Chen S."/>
        </authorList>
    </citation>
    <scope>NUCLEOTIDE SEQUENCE [LARGE SCALE GENOMIC DNA]</scope>
    <source>
        <strain evidence="3 4">ZZ0214-1</strain>
    </source>
</reference>
<accession>A0A2G8RXM0</accession>
<evidence type="ECO:0000313" key="4">
    <source>
        <dbReference type="Proteomes" id="UP000230002"/>
    </source>
</evidence>
<comment type="caution">
    <text evidence="3">The sequence shown here is derived from an EMBL/GenBank/DDBJ whole genome shotgun (WGS) entry which is preliminary data.</text>
</comment>
<gene>
    <name evidence="3" type="ORF">GSI_12025</name>
</gene>
<sequence length="382" mass="42407">MSARVTRKRARTELDQVAKEDPEEPEVATQAQTHSGSSSQASNSDPQPQLGDEHGNGGLERDAEFWIGDGTIILVAQKVEFRYYRALLADHSPVFKTLFAADKQPTRRVPIDEHQFITCPVVQLTDSPQDLRHIIRAYISGAEPGFLEAAEPTFDEISAYIRLGRKYDLETLYEHALAFLEHHYPDDFKTWTQSKYWGPEHWPANAAVGVVNLARLIDAPHLLPSALLSCTYMKEDIMEGFGCADGTRETLALDDIGRCFRASAAIRQATVAGVVRTLRDKACQACKTQNKCADALRRALQGLDRVERLLTRCPIRLMPDDLLSDGQAKLGTCADCTAMVKRRSRKERTMLWARLPGLLGVEVPGWPEEVVAGAAAPRPEGT</sequence>
<feature type="region of interest" description="Disordered" evidence="1">
    <location>
        <begin position="1"/>
        <end position="57"/>
    </location>
</feature>
<dbReference type="InterPro" id="IPR000210">
    <property type="entry name" value="BTB/POZ_dom"/>
</dbReference>
<feature type="compositionally biased region" description="Polar residues" evidence="1">
    <location>
        <begin position="29"/>
        <end position="47"/>
    </location>
</feature>
<dbReference type="Pfam" id="PF00651">
    <property type="entry name" value="BTB"/>
    <property type="match status" value="1"/>
</dbReference>
<dbReference type="CDD" id="cd18186">
    <property type="entry name" value="BTB_POZ_ZBTB_KLHL-like"/>
    <property type="match status" value="1"/>
</dbReference>
<feature type="compositionally biased region" description="Basic and acidic residues" evidence="1">
    <location>
        <begin position="11"/>
        <end position="20"/>
    </location>
</feature>
<proteinExistence type="predicted"/>
<dbReference type="OrthoDB" id="3036049at2759"/>
<dbReference type="Proteomes" id="UP000230002">
    <property type="component" value="Unassembled WGS sequence"/>
</dbReference>